<gene>
    <name evidence="2" type="ORF">GGI15_003177</name>
</gene>
<sequence length="259" mass="28397">MRSQRSNGNTTPPYAHEQQQQRKQQQQQQQQQIGIKAKNDSARHGAGDSAEVAAEDGSDASQYGGEDAEDMTDSVTEYPTAELAYSDHRHSRFMLPRASGLSTMGDIHSFAHSPVDRASALTASSLPTHDQGSVYPATWHEYEDQFNYFYNCHFIEQDYYDYLSSGYPQADSMAGSGSNEHVNDADDASDQGMEYYSDDSGSAVDAIDEDIGDIDVHMSSVSNPPQPAPEPANEETAPNPSHADIDHLSDQNHDKDALS</sequence>
<feature type="compositionally biased region" description="Low complexity" evidence="1">
    <location>
        <begin position="21"/>
        <end position="32"/>
    </location>
</feature>
<dbReference type="EMBL" id="JANBUM010000205">
    <property type="protein sequence ID" value="KAJ2781579.1"/>
    <property type="molecule type" value="Genomic_DNA"/>
</dbReference>
<feature type="compositionally biased region" description="Basic and acidic residues" evidence="1">
    <location>
        <begin position="37"/>
        <end position="46"/>
    </location>
</feature>
<feature type="compositionally biased region" description="Polar residues" evidence="1">
    <location>
        <begin position="1"/>
        <end position="12"/>
    </location>
</feature>
<reference evidence="2" key="1">
    <citation type="submission" date="2022-07" db="EMBL/GenBank/DDBJ databases">
        <title>Phylogenomic reconstructions and comparative analyses of Kickxellomycotina fungi.</title>
        <authorList>
            <person name="Reynolds N.K."/>
            <person name="Stajich J.E."/>
            <person name="Barry K."/>
            <person name="Grigoriev I.V."/>
            <person name="Crous P."/>
            <person name="Smith M.E."/>
        </authorList>
    </citation>
    <scope>NUCLEOTIDE SEQUENCE</scope>
    <source>
        <strain evidence="2">BCRC 34489</strain>
    </source>
</reference>
<evidence type="ECO:0000313" key="2">
    <source>
        <dbReference type="EMBL" id="KAJ2781579.1"/>
    </source>
</evidence>
<dbReference type="AlphaFoldDB" id="A0A9W8H8R1"/>
<dbReference type="Proteomes" id="UP001140172">
    <property type="component" value="Unassembled WGS sequence"/>
</dbReference>
<feature type="region of interest" description="Disordered" evidence="1">
    <location>
        <begin position="171"/>
        <end position="259"/>
    </location>
</feature>
<accession>A0A9W8H8R1</accession>
<proteinExistence type="predicted"/>
<organism evidence="2 3">
    <name type="scientific">Coemansia interrupta</name>
    <dbReference type="NCBI Taxonomy" id="1126814"/>
    <lineage>
        <taxon>Eukaryota</taxon>
        <taxon>Fungi</taxon>
        <taxon>Fungi incertae sedis</taxon>
        <taxon>Zoopagomycota</taxon>
        <taxon>Kickxellomycotina</taxon>
        <taxon>Kickxellomycetes</taxon>
        <taxon>Kickxellales</taxon>
        <taxon>Kickxellaceae</taxon>
        <taxon>Coemansia</taxon>
    </lineage>
</organism>
<feature type="compositionally biased region" description="Basic and acidic residues" evidence="1">
    <location>
        <begin position="243"/>
        <end position="259"/>
    </location>
</feature>
<protein>
    <submittedName>
        <fullName evidence="2">Uncharacterized protein</fullName>
    </submittedName>
</protein>
<comment type="caution">
    <text evidence="2">The sequence shown here is derived from an EMBL/GenBank/DDBJ whole genome shotgun (WGS) entry which is preliminary data.</text>
</comment>
<keyword evidence="3" id="KW-1185">Reference proteome</keyword>
<dbReference type="OrthoDB" id="5595404at2759"/>
<name>A0A9W8H8R1_9FUNG</name>
<evidence type="ECO:0000256" key="1">
    <source>
        <dbReference type="SAM" id="MobiDB-lite"/>
    </source>
</evidence>
<feature type="region of interest" description="Disordered" evidence="1">
    <location>
        <begin position="1"/>
        <end position="73"/>
    </location>
</feature>
<evidence type="ECO:0000313" key="3">
    <source>
        <dbReference type="Proteomes" id="UP001140172"/>
    </source>
</evidence>